<keyword evidence="3" id="KW-1185">Reference proteome</keyword>
<feature type="transmembrane region" description="Helical" evidence="1">
    <location>
        <begin position="42"/>
        <end position="63"/>
    </location>
</feature>
<feature type="transmembrane region" description="Helical" evidence="1">
    <location>
        <begin position="12"/>
        <end position="30"/>
    </location>
</feature>
<keyword evidence="1" id="KW-0812">Transmembrane</keyword>
<keyword evidence="1" id="KW-0472">Membrane</keyword>
<dbReference type="Proteomes" id="UP001278188">
    <property type="component" value="Unassembled WGS sequence"/>
</dbReference>
<reference evidence="2 3" key="1">
    <citation type="submission" date="2023-06" db="EMBL/GenBank/DDBJ databases">
        <title>Genomic Analysis of Acinetobacter Strains Recovered from South Australian Aquatic Samples provides Insights into the Circulation of Antibiotic Resistance determinants in the Environment.</title>
        <authorList>
            <person name="Tobin L."/>
            <person name="Jarocki V.M."/>
            <person name="Kenyon J."/>
            <person name="Drigo B."/>
            <person name="Donner E."/>
            <person name="Djordjevic S.P."/>
            <person name="Hamidian M."/>
        </authorList>
    </citation>
    <scope>NUCLEOTIDE SEQUENCE [LARGE SCALE GENOMIC DNA]</scope>
    <source>
        <strain evidence="2 3">SAAc652</strain>
    </source>
</reference>
<name>A0ABU3WGY2_9GAMM</name>
<feature type="transmembrane region" description="Helical" evidence="1">
    <location>
        <begin position="114"/>
        <end position="134"/>
    </location>
</feature>
<accession>A0ABU3WGY2</accession>
<evidence type="ECO:0000313" key="3">
    <source>
        <dbReference type="Proteomes" id="UP001278188"/>
    </source>
</evidence>
<dbReference type="RefSeq" id="WP_317084501.1">
    <property type="nucleotide sequence ID" value="NZ_JASVDY010000004.1"/>
</dbReference>
<gene>
    <name evidence="2" type="ORF">QR674_11810</name>
</gene>
<comment type="caution">
    <text evidence="2">The sequence shown here is derived from an EMBL/GenBank/DDBJ whole genome shotgun (WGS) entry which is preliminary data.</text>
</comment>
<evidence type="ECO:0000256" key="1">
    <source>
        <dbReference type="SAM" id="Phobius"/>
    </source>
</evidence>
<evidence type="ECO:0000313" key="2">
    <source>
        <dbReference type="EMBL" id="MDV2469668.1"/>
    </source>
</evidence>
<feature type="transmembrane region" description="Helical" evidence="1">
    <location>
        <begin position="75"/>
        <end position="99"/>
    </location>
</feature>
<keyword evidence="1" id="KW-1133">Transmembrane helix</keyword>
<protein>
    <submittedName>
        <fullName evidence="2">Uncharacterized protein</fullName>
    </submittedName>
</protein>
<organism evidence="2 3">
    <name type="scientific">Acinetobacter chinensis</name>
    <dbReference type="NCBI Taxonomy" id="2004650"/>
    <lineage>
        <taxon>Bacteria</taxon>
        <taxon>Pseudomonadati</taxon>
        <taxon>Pseudomonadota</taxon>
        <taxon>Gammaproteobacteria</taxon>
        <taxon>Moraxellales</taxon>
        <taxon>Moraxellaceae</taxon>
        <taxon>Acinetobacter</taxon>
    </lineage>
</organism>
<proteinExistence type="predicted"/>
<dbReference type="EMBL" id="JASVDY010000004">
    <property type="protein sequence ID" value="MDV2469668.1"/>
    <property type="molecule type" value="Genomic_DNA"/>
</dbReference>
<sequence length="144" mass="16420">MPDYSKETIIKSLLLAPCALLILLTLSFMYMNNEFRFQSIPFILAANALIYCIYCVFTIPISYTCSMLLAGKNQLNIVTIITGSVLTCFLITLMGYLIFTHSLPEPLSRLLTDWIFYSFAVFTGFCYWGLLHYFQRKSSRASSA</sequence>